<protein>
    <submittedName>
        <fullName evidence="1">Uncharacterized protein</fullName>
    </submittedName>
</protein>
<name>A0ABT9DKN0_9BACI</name>
<sequence>MAFLCGGVKDGLSGATGDIILLEEIPRGTRYRFDMGEKGIKVKIRM</sequence>
<gene>
    <name evidence="1" type="ORF">KHP33_010400</name>
</gene>
<dbReference type="Proteomes" id="UP001177121">
    <property type="component" value="Unassembled WGS sequence"/>
</dbReference>
<dbReference type="EMBL" id="JAHBMK020000001">
    <property type="protein sequence ID" value="MDO8225258.1"/>
    <property type="molecule type" value="Genomic_DNA"/>
</dbReference>
<evidence type="ECO:0000313" key="2">
    <source>
        <dbReference type="Proteomes" id="UP001177121"/>
    </source>
</evidence>
<keyword evidence="2" id="KW-1185">Reference proteome</keyword>
<dbReference type="RefSeq" id="WP_213401416.1">
    <property type="nucleotide sequence ID" value="NZ_JAHBMK020000001.1"/>
</dbReference>
<proteinExistence type="predicted"/>
<reference evidence="1" key="1">
    <citation type="submission" date="2023-07" db="EMBL/GenBank/DDBJ databases">
        <title>Biological control against Fusarium languescens, the causal agent of wilt in Jalapeno peppers, by a novel bacterial subspecies: Bacillus cabrialesii subsp. tritici TSO2.</title>
        <authorList>
            <person name="Montoya-Martinez A.C."/>
            <person name="Figueroa-Brambila K.M."/>
            <person name="Escalante-Beltran A."/>
            <person name="Lopez-Montoya N.D."/>
            <person name="Valenzuela-Ruiz V."/>
            <person name="Parra-Cota F.I."/>
            <person name="Estrada Alvarado M.I."/>
            <person name="De Los Santos Villalobos S."/>
        </authorList>
    </citation>
    <scope>NUCLEOTIDE SEQUENCE</scope>
    <source>
        <strain evidence="1">TSO2</strain>
    </source>
</reference>
<organism evidence="1 2">
    <name type="scientific">Bacillus cabrialesii subsp. tritici</name>
    <dbReference type="NCBI Taxonomy" id="2944916"/>
    <lineage>
        <taxon>Bacteria</taxon>
        <taxon>Bacillati</taxon>
        <taxon>Bacillota</taxon>
        <taxon>Bacilli</taxon>
        <taxon>Bacillales</taxon>
        <taxon>Bacillaceae</taxon>
        <taxon>Bacillus</taxon>
        <taxon>Bacillus cabrialesii</taxon>
    </lineage>
</organism>
<evidence type="ECO:0000313" key="1">
    <source>
        <dbReference type="EMBL" id="MDO8225258.1"/>
    </source>
</evidence>
<comment type="caution">
    <text evidence="1">The sequence shown here is derived from an EMBL/GenBank/DDBJ whole genome shotgun (WGS) entry which is preliminary data.</text>
</comment>
<accession>A0ABT9DKN0</accession>